<evidence type="ECO:0008006" key="4">
    <source>
        <dbReference type="Google" id="ProtNLM"/>
    </source>
</evidence>
<comment type="caution">
    <text evidence="2">The sequence shown here is derived from an EMBL/GenBank/DDBJ whole genome shotgun (WGS) entry which is preliminary data.</text>
</comment>
<feature type="compositionally biased region" description="Basic residues" evidence="1">
    <location>
        <begin position="251"/>
        <end position="265"/>
    </location>
</feature>
<dbReference type="EMBL" id="JACXVP010000005">
    <property type="protein sequence ID" value="KAG5606586.1"/>
    <property type="molecule type" value="Genomic_DNA"/>
</dbReference>
<gene>
    <name evidence="2" type="ORF">H5410_028078</name>
</gene>
<evidence type="ECO:0000313" key="3">
    <source>
        <dbReference type="Proteomes" id="UP000824120"/>
    </source>
</evidence>
<dbReference type="OrthoDB" id="1435963at2759"/>
<sequence>MTGKIDNQIVSLQVIMNKWYTTSNKVVESTTPPLEGINIPIAGTIIKASHFKEKSDKPASFVTSADIDRVVEQNNYSNQILHTISKQIEDSKPSISRRPTPSSISSSQIIEPNPWFKLNVFSWQKFPKIKETFEISGNVLDKIDEQLSNFNNSTKDGKTQNKISTLQGKTTLLHRPTNDHFHNRKNYHSRSSFPDLQYEENAFMSTSSQEGRDFIEWNIYGLAEHQSYNKLHEIRVGSFCQDFSFITPPVRVKKDKNPKKSHLIKSQRDSTKPSRKKSRSKRPRDSKLDVCWTCGKSGH</sequence>
<name>A0A9J5Z1M6_SOLCO</name>
<evidence type="ECO:0000256" key="1">
    <source>
        <dbReference type="SAM" id="MobiDB-lite"/>
    </source>
</evidence>
<keyword evidence="3" id="KW-1185">Reference proteome</keyword>
<dbReference type="AlphaFoldDB" id="A0A9J5Z1M6"/>
<feature type="region of interest" description="Disordered" evidence="1">
    <location>
        <begin position="251"/>
        <end position="299"/>
    </location>
</feature>
<organism evidence="2 3">
    <name type="scientific">Solanum commersonii</name>
    <name type="common">Commerson's wild potato</name>
    <name type="synonym">Commerson's nightshade</name>
    <dbReference type="NCBI Taxonomy" id="4109"/>
    <lineage>
        <taxon>Eukaryota</taxon>
        <taxon>Viridiplantae</taxon>
        <taxon>Streptophyta</taxon>
        <taxon>Embryophyta</taxon>
        <taxon>Tracheophyta</taxon>
        <taxon>Spermatophyta</taxon>
        <taxon>Magnoliopsida</taxon>
        <taxon>eudicotyledons</taxon>
        <taxon>Gunneridae</taxon>
        <taxon>Pentapetalae</taxon>
        <taxon>asterids</taxon>
        <taxon>lamiids</taxon>
        <taxon>Solanales</taxon>
        <taxon>Solanaceae</taxon>
        <taxon>Solanoideae</taxon>
        <taxon>Solaneae</taxon>
        <taxon>Solanum</taxon>
    </lineage>
</organism>
<proteinExistence type="predicted"/>
<reference evidence="2 3" key="1">
    <citation type="submission" date="2020-09" db="EMBL/GenBank/DDBJ databases">
        <title>De no assembly of potato wild relative species, Solanum commersonii.</title>
        <authorList>
            <person name="Cho K."/>
        </authorList>
    </citation>
    <scope>NUCLEOTIDE SEQUENCE [LARGE SCALE GENOMIC DNA]</scope>
    <source>
        <strain evidence="2">LZ3.2</strain>
        <tissue evidence="2">Leaf</tissue>
    </source>
</reference>
<feature type="compositionally biased region" description="Basic residues" evidence="1">
    <location>
        <begin position="273"/>
        <end position="282"/>
    </location>
</feature>
<evidence type="ECO:0000313" key="2">
    <source>
        <dbReference type="EMBL" id="KAG5606586.1"/>
    </source>
</evidence>
<protein>
    <recommendedName>
        <fullName evidence="4">CCHC-type domain-containing protein</fullName>
    </recommendedName>
</protein>
<accession>A0A9J5Z1M6</accession>
<dbReference type="Proteomes" id="UP000824120">
    <property type="component" value="Chromosome 5"/>
</dbReference>